<dbReference type="GO" id="GO:0020037">
    <property type="term" value="F:heme binding"/>
    <property type="evidence" value="ECO:0007669"/>
    <property type="project" value="InterPro"/>
</dbReference>
<evidence type="ECO:0000256" key="4">
    <source>
        <dbReference type="ARBA" id="ARBA00010617"/>
    </source>
</evidence>
<sequence>MAVLIVLLIGAITFAAWYVRQHFNYWKRRGIPHDEPKIPFGNTSELMKTIQLSEIMKRTYNKYKNKTDGPFVGFYMYFKRMVVVTDIDFVKTVLIREFEKFHDRGVFHNERDDPLSANLVNIDGQKWKSLRQKLTPTFTSGKMKSMFPTILTVGDDLIRVFDQTASASGDSMEITHLLARFTADVIGSCAFGLDCHSLSDPKAEFVQMGTAAITERRYGKSMDLLLFGAPKLAAKLRMKATVQKVEDFYMNIIQDTVDYRVKNNVKRNDFMDMLIEMKLKYDNGDKENGLTFNEIAAQAFIFFLAGFETSSTTMGFALYELASNQDIQDKLRIEIDTVLKNHNGKLDYDSMRDMTYLEKVIDETMRKRPVVGHLIRVATQAYEHTNPKYNIEKGTGIIIPTLAIQHDPEFYPEPEKFIPERFDEDQVQQRPACTFLPFGDGPRNCIGLRFGRMQVIVGMALLVHNFKFELHPTKTVVPLEYRIDDILMSSKGGIHLKVSRVGKL</sequence>
<dbReference type="AlphaFoldDB" id="B3NQQ7"/>
<dbReference type="PROSITE" id="PS00086">
    <property type="entry name" value="CYTOCHROME_P450"/>
    <property type="match status" value="1"/>
</dbReference>
<evidence type="ECO:0000256" key="2">
    <source>
        <dbReference type="ARBA" id="ARBA00004174"/>
    </source>
</evidence>
<dbReference type="PhylomeDB" id="B3NQQ7"/>
<comment type="cofactor">
    <cofactor evidence="1 13">
        <name>heme</name>
        <dbReference type="ChEBI" id="CHEBI:30413"/>
    </cofactor>
</comment>
<dbReference type="InterPro" id="IPR050476">
    <property type="entry name" value="Insect_CytP450_Detox"/>
</dbReference>
<dbReference type="FunFam" id="1.10.630.10:FF:000042">
    <property type="entry name" value="Cytochrome P450"/>
    <property type="match status" value="1"/>
</dbReference>
<keyword evidence="6 13" id="KW-0479">Metal-binding</keyword>
<feature type="binding site" description="axial binding residue" evidence="13">
    <location>
        <position position="445"/>
    </location>
    <ligand>
        <name>heme</name>
        <dbReference type="ChEBI" id="CHEBI:30413"/>
    </ligand>
    <ligandPart>
        <name>Fe</name>
        <dbReference type="ChEBI" id="CHEBI:18248"/>
    </ligandPart>
</feature>
<keyword evidence="5 13" id="KW-0349">Heme</keyword>
<evidence type="ECO:0000256" key="9">
    <source>
        <dbReference type="ARBA" id="ARBA00023002"/>
    </source>
</evidence>
<dbReference type="OrthoDB" id="2789670at2759"/>
<evidence type="ECO:0000256" key="7">
    <source>
        <dbReference type="ARBA" id="ARBA00022824"/>
    </source>
</evidence>
<dbReference type="InterPro" id="IPR017972">
    <property type="entry name" value="Cyt_P450_CS"/>
</dbReference>
<proteinExistence type="inferred from homology"/>
<evidence type="ECO:0000256" key="14">
    <source>
        <dbReference type="RuleBase" id="RU000461"/>
    </source>
</evidence>
<keyword evidence="9 14" id="KW-0560">Oxidoreductase</keyword>
<dbReference type="InterPro" id="IPR001128">
    <property type="entry name" value="Cyt_P450"/>
</dbReference>
<keyword evidence="16" id="KW-1185">Reference proteome</keyword>
<dbReference type="SUPFAM" id="SSF48264">
    <property type="entry name" value="Cytochrome P450"/>
    <property type="match status" value="1"/>
</dbReference>
<dbReference type="PANTHER" id="PTHR24292:SF100">
    <property type="entry name" value="CYTOCHROME P450 6A16, ISOFORM B-RELATED"/>
    <property type="match status" value="1"/>
</dbReference>
<dbReference type="HOGENOM" id="CLU_001570_5_2_1"/>
<keyword evidence="11 14" id="KW-0503">Monooxygenase</keyword>
<dbReference type="PRINTS" id="PR00385">
    <property type="entry name" value="P450"/>
</dbReference>
<evidence type="ECO:0000256" key="13">
    <source>
        <dbReference type="PIRSR" id="PIRSR602401-1"/>
    </source>
</evidence>
<evidence type="ECO:0000313" key="15">
    <source>
        <dbReference type="EMBL" id="EDV55967.1"/>
    </source>
</evidence>
<keyword evidence="10 13" id="KW-0408">Iron</keyword>
<evidence type="ECO:0000256" key="11">
    <source>
        <dbReference type="ARBA" id="ARBA00023033"/>
    </source>
</evidence>
<protein>
    <submittedName>
        <fullName evidence="15">Uncharacterized protein</fullName>
    </submittedName>
</protein>
<keyword evidence="7" id="KW-0256">Endoplasmic reticulum</keyword>
<comment type="similarity">
    <text evidence="4 14">Belongs to the cytochrome P450 family.</text>
</comment>
<evidence type="ECO:0000256" key="3">
    <source>
        <dbReference type="ARBA" id="ARBA00004406"/>
    </source>
</evidence>
<evidence type="ECO:0000256" key="12">
    <source>
        <dbReference type="ARBA" id="ARBA00023136"/>
    </source>
</evidence>
<dbReference type="GO" id="GO:0016705">
    <property type="term" value="F:oxidoreductase activity, acting on paired donors, with incorporation or reduction of molecular oxygen"/>
    <property type="evidence" value="ECO:0007669"/>
    <property type="project" value="InterPro"/>
</dbReference>
<reference evidence="15 16" key="2">
    <citation type="journal article" date="2008" name="Bioinformatics">
        <title>Assembly reconciliation.</title>
        <authorList>
            <person name="Zimin A.V."/>
            <person name="Smith D.R."/>
            <person name="Sutton G."/>
            <person name="Yorke J.A."/>
        </authorList>
    </citation>
    <scope>NUCLEOTIDE SEQUENCE [LARGE SCALE GENOMIC DNA]</scope>
    <source>
        <strain evidence="15 16">TSC#14021-0224.01</strain>
    </source>
</reference>
<evidence type="ECO:0000256" key="8">
    <source>
        <dbReference type="ARBA" id="ARBA00022848"/>
    </source>
</evidence>
<dbReference type="PANTHER" id="PTHR24292">
    <property type="entry name" value="CYTOCHROME P450"/>
    <property type="match status" value="1"/>
</dbReference>
<evidence type="ECO:0000256" key="1">
    <source>
        <dbReference type="ARBA" id="ARBA00001971"/>
    </source>
</evidence>
<dbReference type="KEGG" id="der:6549102"/>
<gene>
    <name evidence="15" type="primary">Dere\GG20489</name>
    <name evidence="15" type="synonym">dere_GLEANR_5282</name>
    <name evidence="15" type="synonym">GG20489</name>
    <name evidence="15" type="ORF">Dere_GG20489</name>
</gene>
<dbReference type="InterPro" id="IPR002401">
    <property type="entry name" value="Cyt_P450_E_grp-I"/>
</dbReference>
<dbReference type="GO" id="GO:0005789">
    <property type="term" value="C:endoplasmic reticulum membrane"/>
    <property type="evidence" value="ECO:0007669"/>
    <property type="project" value="UniProtKB-SubCell"/>
</dbReference>
<dbReference type="Pfam" id="PF00067">
    <property type="entry name" value="p450"/>
    <property type="match status" value="1"/>
</dbReference>
<name>B3NQQ7_DROER</name>
<keyword evidence="8" id="KW-0492">Microsome</keyword>
<dbReference type="eggNOG" id="KOG0158">
    <property type="taxonomic scope" value="Eukaryota"/>
</dbReference>
<evidence type="ECO:0000256" key="6">
    <source>
        <dbReference type="ARBA" id="ARBA00022723"/>
    </source>
</evidence>
<dbReference type="CDD" id="cd11056">
    <property type="entry name" value="CYP6-like"/>
    <property type="match status" value="1"/>
</dbReference>
<reference evidence="15 16" key="1">
    <citation type="journal article" date="2007" name="Nature">
        <title>Evolution of genes and genomes on the Drosophila phylogeny.</title>
        <authorList>
            <consortium name="Drosophila 12 Genomes Consortium"/>
            <person name="Clark A.G."/>
            <person name="Eisen M.B."/>
            <person name="Smith D.R."/>
            <person name="Bergman C.M."/>
            <person name="Oliver B."/>
            <person name="Markow T.A."/>
            <person name="Kaufman T.C."/>
            <person name="Kellis M."/>
            <person name="Gelbart W."/>
            <person name="Iyer V.N."/>
            <person name="Pollard D.A."/>
            <person name="Sackton T.B."/>
            <person name="Larracuente A.M."/>
            <person name="Singh N.D."/>
            <person name="Abad J.P."/>
            <person name="Abt D.N."/>
            <person name="Adryan B."/>
            <person name="Aguade M."/>
            <person name="Akashi H."/>
            <person name="Anderson W.W."/>
            <person name="Aquadro C.F."/>
            <person name="Ardell D.H."/>
            <person name="Arguello R."/>
            <person name="Artieri C.G."/>
            <person name="Barbash D.A."/>
            <person name="Barker D."/>
            <person name="Barsanti P."/>
            <person name="Batterham P."/>
            <person name="Batzoglou S."/>
            <person name="Begun D."/>
            <person name="Bhutkar A."/>
            <person name="Blanco E."/>
            <person name="Bosak S.A."/>
            <person name="Bradley R.K."/>
            <person name="Brand A.D."/>
            <person name="Brent M.R."/>
            <person name="Brooks A.N."/>
            <person name="Brown R.H."/>
            <person name="Butlin R.K."/>
            <person name="Caggese C."/>
            <person name="Calvi B.R."/>
            <person name="Bernardo de Carvalho A."/>
            <person name="Caspi A."/>
            <person name="Castrezana S."/>
            <person name="Celniker S.E."/>
            <person name="Chang J.L."/>
            <person name="Chapple C."/>
            <person name="Chatterji S."/>
            <person name="Chinwalla A."/>
            <person name="Civetta A."/>
            <person name="Clifton S.W."/>
            <person name="Comeron J.M."/>
            <person name="Costello J.C."/>
            <person name="Coyne J.A."/>
            <person name="Daub J."/>
            <person name="David R.G."/>
            <person name="Delcher A.L."/>
            <person name="Delehaunty K."/>
            <person name="Do C.B."/>
            <person name="Ebling H."/>
            <person name="Edwards K."/>
            <person name="Eickbush T."/>
            <person name="Evans J.D."/>
            <person name="Filipski A."/>
            <person name="Findeiss S."/>
            <person name="Freyhult E."/>
            <person name="Fulton L."/>
            <person name="Fulton R."/>
            <person name="Garcia A.C."/>
            <person name="Gardiner A."/>
            <person name="Garfield D.A."/>
            <person name="Garvin B.E."/>
            <person name="Gibson G."/>
            <person name="Gilbert D."/>
            <person name="Gnerre S."/>
            <person name="Godfrey J."/>
            <person name="Good R."/>
            <person name="Gotea V."/>
            <person name="Gravely B."/>
            <person name="Greenberg A.J."/>
            <person name="Griffiths-Jones S."/>
            <person name="Gross S."/>
            <person name="Guigo R."/>
            <person name="Gustafson E.A."/>
            <person name="Haerty W."/>
            <person name="Hahn M.W."/>
            <person name="Halligan D.L."/>
            <person name="Halpern A.L."/>
            <person name="Halter G.M."/>
            <person name="Han M.V."/>
            <person name="Heger A."/>
            <person name="Hillier L."/>
            <person name="Hinrichs A.S."/>
            <person name="Holmes I."/>
            <person name="Hoskins R.A."/>
            <person name="Hubisz M.J."/>
            <person name="Hultmark D."/>
            <person name="Huntley M.A."/>
            <person name="Jaffe D.B."/>
            <person name="Jagadeeshan S."/>
            <person name="Jeck W.R."/>
            <person name="Johnson J."/>
            <person name="Jones C.D."/>
            <person name="Jordan W.C."/>
            <person name="Karpen G.H."/>
            <person name="Kataoka E."/>
            <person name="Keightley P.D."/>
            <person name="Kheradpour P."/>
            <person name="Kirkness E.F."/>
            <person name="Koerich L.B."/>
            <person name="Kristiansen K."/>
            <person name="Kudrna D."/>
            <person name="Kulathinal R.J."/>
            <person name="Kumar S."/>
            <person name="Kwok R."/>
            <person name="Lander E."/>
            <person name="Langley C.H."/>
            <person name="Lapoint R."/>
            <person name="Lazzaro B.P."/>
            <person name="Lee S.J."/>
            <person name="Levesque L."/>
            <person name="Li R."/>
            <person name="Lin C.F."/>
            <person name="Lin M.F."/>
            <person name="Lindblad-Toh K."/>
            <person name="Llopart A."/>
            <person name="Long M."/>
            <person name="Low L."/>
            <person name="Lozovsky E."/>
            <person name="Lu J."/>
            <person name="Luo M."/>
            <person name="Machado C.A."/>
            <person name="Makalowski W."/>
            <person name="Marzo M."/>
            <person name="Matsuda M."/>
            <person name="Matzkin L."/>
            <person name="McAllister B."/>
            <person name="McBride C.S."/>
            <person name="McKernan B."/>
            <person name="McKernan K."/>
            <person name="Mendez-Lago M."/>
            <person name="Minx P."/>
            <person name="Mollenhauer M.U."/>
            <person name="Montooth K."/>
            <person name="Mount S.M."/>
            <person name="Mu X."/>
            <person name="Myers E."/>
            <person name="Negre B."/>
            <person name="Newfeld S."/>
            <person name="Nielsen R."/>
            <person name="Noor M.A."/>
            <person name="O'Grady P."/>
            <person name="Pachter L."/>
            <person name="Papaceit M."/>
            <person name="Parisi M.J."/>
            <person name="Parisi M."/>
            <person name="Parts L."/>
            <person name="Pedersen J.S."/>
            <person name="Pesole G."/>
            <person name="Phillippy A.M."/>
            <person name="Ponting C.P."/>
            <person name="Pop M."/>
            <person name="Porcelli D."/>
            <person name="Powell J.R."/>
            <person name="Prohaska S."/>
            <person name="Pruitt K."/>
            <person name="Puig M."/>
            <person name="Quesneville H."/>
            <person name="Ram K.R."/>
            <person name="Rand D."/>
            <person name="Rasmussen M.D."/>
            <person name="Reed L.K."/>
            <person name="Reenan R."/>
            <person name="Reily A."/>
            <person name="Remington K.A."/>
            <person name="Rieger T.T."/>
            <person name="Ritchie M.G."/>
            <person name="Robin C."/>
            <person name="Rogers Y.H."/>
            <person name="Rohde C."/>
            <person name="Rozas J."/>
            <person name="Rubenfield M.J."/>
            <person name="Ruiz A."/>
            <person name="Russo S."/>
            <person name="Salzberg S.L."/>
            <person name="Sanchez-Gracia A."/>
            <person name="Saranga D.J."/>
            <person name="Sato H."/>
            <person name="Schaeffer S.W."/>
            <person name="Schatz M.C."/>
            <person name="Schlenke T."/>
            <person name="Schwartz R."/>
            <person name="Segarra C."/>
            <person name="Singh R.S."/>
            <person name="Sirot L."/>
            <person name="Sirota M."/>
            <person name="Sisneros N.B."/>
            <person name="Smith C.D."/>
            <person name="Smith T.F."/>
            <person name="Spieth J."/>
            <person name="Stage D.E."/>
            <person name="Stark A."/>
            <person name="Stephan W."/>
            <person name="Strausberg R.L."/>
            <person name="Strempel S."/>
            <person name="Sturgill D."/>
            <person name="Sutton G."/>
            <person name="Sutton G.G."/>
            <person name="Tao W."/>
            <person name="Teichmann S."/>
            <person name="Tobari Y.N."/>
            <person name="Tomimura Y."/>
            <person name="Tsolas J.M."/>
            <person name="Valente V.L."/>
            <person name="Venter E."/>
            <person name="Venter J.C."/>
            <person name="Vicario S."/>
            <person name="Vieira F.G."/>
            <person name="Vilella A.J."/>
            <person name="Villasante A."/>
            <person name="Walenz B."/>
            <person name="Wang J."/>
            <person name="Wasserman M."/>
            <person name="Watts T."/>
            <person name="Wilson D."/>
            <person name="Wilson R.K."/>
            <person name="Wing R.A."/>
            <person name="Wolfner M.F."/>
            <person name="Wong A."/>
            <person name="Wong G.K."/>
            <person name="Wu C.I."/>
            <person name="Wu G."/>
            <person name="Yamamoto D."/>
            <person name="Yang H.P."/>
            <person name="Yang S.P."/>
            <person name="Yorke J.A."/>
            <person name="Yoshida K."/>
            <person name="Zdobnov E."/>
            <person name="Zhang P."/>
            <person name="Zhang Y."/>
            <person name="Zimin A.V."/>
            <person name="Baldwin J."/>
            <person name="Abdouelleil A."/>
            <person name="Abdulkadir J."/>
            <person name="Abebe A."/>
            <person name="Abera B."/>
            <person name="Abreu J."/>
            <person name="Acer S.C."/>
            <person name="Aftuck L."/>
            <person name="Alexander A."/>
            <person name="An P."/>
            <person name="Anderson E."/>
            <person name="Anderson S."/>
            <person name="Arachi H."/>
            <person name="Azer M."/>
            <person name="Bachantsang P."/>
            <person name="Barry A."/>
            <person name="Bayul T."/>
            <person name="Berlin A."/>
            <person name="Bessette D."/>
            <person name="Bloom T."/>
            <person name="Blye J."/>
            <person name="Boguslavskiy L."/>
            <person name="Bonnet C."/>
            <person name="Boukhgalter B."/>
            <person name="Bourzgui I."/>
            <person name="Brown A."/>
            <person name="Cahill P."/>
            <person name="Channer S."/>
            <person name="Cheshatsang Y."/>
            <person name="Chuda L."/>
            <person name="Citroen M."/>
            <person name="Collymore A."/>
            <person name="Cooke P."/>
            <person name="Costello M."/>
            <person name="D'Aco K."/>
            <person name="Daza R."/>
            <person name="De Haan G."/>
            <person name="DeGray S."/>
            <person name="DeMaso C."/>
            <person name="Dhargay N."/>
            <person name="Dooley K."/>
            <person name="Dooley E."/>
            <person name="Doricent M."/>
            <person name="Dorje P."/>
            <person name="Dorjee K."/>
            <person name="Dupes A."/>
            <person name="Elong R."/>
            <person name="Falk J."/>
            <person name="Farina A."/>
            <person name="Faro S."/>
            <person name="Ferguson D."/>
            <person name="Fisher S."/>
            <person name="Foley C.D."/>
            <person name="Franke A."/>
            <person name="Friedrich D."/>
            <person name="Gadbois L."/>
            <person name="Gearin G."/>
            <person name="Gearin C.R."/>
            <person name="Giannoukos G."/>
            <person name="Goode T."/>
            <person name="Graham J."/>
            <person name="Grandbois E."/>
            <person name="Grewal S."/>
            <person name="Gyaltsen K."/>
            <person name="Hafez N."/>
            <person name="Hagos B."/>
            <person name="Hall J."/>
            <person name="Henson C."/>
            <person name="Hollinger A."/>
            <person name="Honan T."/>
            <person name="Huard M.D."/>
            <person name="Hughes L."/>
            <person name="Hurhula B."/>
            <person name="Husby M.E."/>
            <person name="Kamat A."/>
            <person name="Kanga B."/>
            <person name="Kashin S."/>
            <person name="Khazanovich D."/>
            <person name="Kisner P."/>
            <person name="Lance K."/>
            <person name="Lara M."/>
            <person name="Lee W."/>
            <person name="Lennon N."/>
            <person name="Letendre F."/>
            <person name="LeVine R."/>
            <person name="Lipovsky A."/>
            <person name="Liu X."/>
            <person name="Liu J."/>
            <person name="Liu S."/>
            <person name="Lokyitsang T."/>
            <person name="Lokyitsang Y."/>
            <person name="Lubonja R."/>
            <person name="Lui A."/>
            <person name="MacDonald P."/>
            <person name="Magnisalis V."/>
            <person name="Maru K."/>
            <person name="Matthews C."/>
            <person name="McCusker W."/>
            <person name="McDonough S."/>
            <person name="Mehta T."/>
            <person name="Meldrim J."/>
            <person name="Meneus L."/>
            <person name="Mihai O."/>
            <person name="Mihalev A."/>
            <person name="Mihova T."/>
            <person name="Mittelman R."/>
            <person name="Mlenga V."/>
            <person name="Montmayeur A."/>
            <person name="Mulrain L."/>
            <person name="Navidi A."/>
            <person name="Naylor J."/>
            <person name="Negash T."/>
            <person name="Nguyen T."/>
            <person name="Nguyen N."/>
            <person name="Nicol R."/>
            <person name="Norbu C."/>
            <person name="Norbu N."/>
            <person name="Novod N."/>
            <person name="O'Neill B."/>
            <person name="Osman S."/>
            <person name="Markiewicz E."/>
            <person name="Oyono O.L."/>
            <person name="Patti C."/>
            <person name="Phunkhang P."/>
            <person name="Pierre F."/>
            <person name="Priest M."/>
            <person name="Raghuraman S."/>
            <person name="Rege F."/>
            <person name="Reyes R."/>
            <person name="Rise C."/>
            <person name="Rogov P."/>
            <person name="Ross K."/>
            <person name="Ryan E."/>
            <person name="Settipalli S."/>
            <person name="Shea T."/>
            <person name="Sherpa N."/>
            <person name="Shi L."/>
            <person name="Shih D."/>
            <person name="Sparrow T."/>
            <person name="Spaulding J."/>
            <person name="Stalker J."/>
            <person name="Stange-Thomann N."/>
            <person name="Stavropoulos S."/>
            <person name="Stone C."/>
            <person name="Strader C."/>
            <person name="Tesfaye S."/>
            <person name="Thomson T."/>
            <person name="Thoulutsang Y."/>
            <person name="Thoulutsang D."/>
            <person name="Topham K."/>
            <person name="Topping I."/>
            <person name="Tsamla T."/>
            <person name="Vassiliev H."/>
            <person name="Vo A."/>
            <person name="Wangchuk T."/>
            <person name="Wangdi T."/>
            <person name="Weiand M."/>
            <person name="Wilkinson J."/>
            <person name="Wilson A."/>
            <person name="Yadav S."/>
            <person name="Young G."/>
            <person name="Yu Q."/>
            <person name="Zembek L."/>
            <person name="Zhong D."/>
            <person name="Zimmer A."/>
            <person name="Zwirko Z."/>
            <person name="Jaffe D.B."/>
            <person name="Alvarez P."/>
            <person name="Brockman W."/>
            <person name="Butler J."/>
            <person name="Chin C."/>
            <person name="Gnerre S."/>
            <person name="Grabherr M."/>
            <person name="Kleber M."/>
            <person name="Mauceli E."/>
            <person name="MacCallum I."/>
        </authorList>
    </citation>
    <scope>NUCLEOTIDE SEQUENCE [LARGE SCALE GENOMIC DNA]</scope>
    <source>
        <strain evidence="15 16">TSC#14021-0224.01</strain>
    </source>
</reference>
<dbReference type="InterPro" id="IPR036396">
    <property type="entry name" value="Cyt_P450_sf"/>
</dbReference>
<evidence type="ECO:0000313" key="16">
    <source>
        <dbReference type="Proteomes" id="UP000008711"/>
    </source>
</evidence>
<comment type="subcellular location">
    <subcellularLocation>
        <location evidence="3">Endoplasmic reticulum membrane</location>
        <topology evidence="3">Peripheral membrane protein</topology>
    </subcellularLocation>
    <subcellularLocation>
        <location evidence="2">Microsome membrane</location>
        <topology evidence="2">Peripheral membrane protein</topology>
    </subcellularLocation>
</comment>
<accession>B3NQQ7</accession>
<organism evidence="15 16">
    <name type="scientific">Drosophila erecta</name>
    <name type="common">Fruit fly</name>
    <dbReference type="NCBI Taxonomy" id="7220"/>
    <lineage>
        <taxon>Eukaryota</taxon>
        <taxon>Metazoa</taxon>
        <taxon>Ecdysozoa</taxon>
        <taxon>Arthropoda</taxon>
        <taxon>Hexapoda</taxon>
        <taxon>Insecta</taxon>
        <taxon>Pterygota</taxon>
        <taxon>Neoptera</taxon>
        <taxon>Endopterygota</taxon>
        <taxon>Diptera</taxon>
        <taxon>Brachycera</taxon>
        <taxon>Muscomorpha</taxon>
        <taxon>Ephydroidea</taxon>
        <taxon>Drosophilidae</taxon>
        <taxon>Drosophila</taxon>
        <taxon>Sophophora</taxon>
    </lineage>
</organism>
<dbReference type="GO" id="GO:0005506">
    <property type="term" value="F:iron ion binding"/>
    <property type="evidence" value="ECO:0007669"/>
    <property type="project" value="InterPro"/>
</dbReference>
<dbReference type="OMA" id="WWVHQNF"/>
<evidence type="ECO:0000256" key="5">
    <source>
        <dbReference type="ARBA" id="ARBA00022617"/>
    </source>
</evidence>
<keyword evidence="12" id="KW-0472">Membrane</keyword>
<dbReference type="EMBL" id="CH954179">
    <property type="protein sequence ID" value="EDV55967.1"/>
    <property type="molecule type" value="Genomic_DNA"/>
</dbReference>
<dbReference type="PRINTS" id="PR00463">
    <property type="entry name" value="EP450I"/>
</dbReference>
<dbReference type="Gene3D" id="1.10.630.10">
    <property type="entry name" value="Cytochrome P450"/>
    <property type="match status" value="1"/>
</dbReference>
<dbReference type="GO" id="GO:0004497">
    <property type="term" value="F:monooxygenase activity"/>
    <property type="evidence" value="ECO:0007669"/>
    <property type="project" value="UniProtKB-KW"/>
</dbReference>
<evidence type="ECO:0000256" key="10">
    <source>
        <dbReference type="ARBA" id="ARBA00023004"/>
    </source>
</evidence>
<dbReference type="Proteomes" id="UP000008711">
    <property type="component" value="Unassembled WGS sequence"/>
</dbReference>